<reference evidence="3" key="1">
    <citation type="journal article" date="2020" name="Stud. Mycol.">
        <title>101 Dothideomycetes genomes: a test case for predicting lifestyles and emergence of pathogens.</title>
        <authorList>
            <person name="Haridas S."/>
            <person name="Albert R."/>
            <person name="Binder M."/>
            <person name="Bloem J."/>
            <person name="Labutti K."/>
            <person name="Salamov A."/>
            <person name="Andreopoulos B."/>
            <person name="Baker S."/>
            <person name="Barry K."/>
            <person name="Bills G."/>
            <person name="Bluhm B."/>
            <person name="Cannon C."/>
            <person name="Castanera R."/>
            <person name="Culley D."/>
            <person name="Daum C."/>
            <person name="Ezra D."/>
            <person name="Gonzalez J."/>
            <person name="Henrissat B."/>
            <person name="Kuo A."/>
            <person name="Liang C."/>
            <person name="Lipzen A."/>
            <person name="Lutzoni F."/>
            <person name="Magnuson J."/>
            <person name="Mondo S."/>
            <person name="Nolan M."/>
            <person name="Ohm R."/>
            <person name="Pangilinan J."/>
            <person name="Park H.-J."/>
            <person name="Ramirez L."/>
            <person name="Alfaro M."/>
            <person name="Sun H."/>
            <person name="Tritt A."/>
            <person name="Yoshinaga Y."/>
            <person name="Zwiers L.-H."/>
            <person name="Turgeon B."/>
            <person name="Goodwin S."/>
            <person name="Spatafora J."/>
            <person name="Crous P."/>
            <person name="Grigoriev I."/>
        </authorList>
    </citation>
    <scope>NUCLEOTIDE SEQUENCE</scope>
    <source>
        <strain evidence="3">CBS 627.86</strain>
    </source>
</reference>
<dbReference type="Proteomes" id="UP000799770">
    <property type="component" value="Unassembled WGS sequence"/>
</dbReference>
<dbReference type="AlphaFoldDB" id="A0A6A5YJK0"/>
<organism evidence="3 4">
    <name type="scientific">Lophiotrema nucula</name>
    <dbReference type="NCBI Taxonomy" id="690887"/>
    <lineage>
        <taxon>Eukaryota</taxon>
        <taxon>Fungi</taxon>
        <taxon>Dikarya</taxon>
        <taxon>Ascomycota</taxon>
        <taxon>Pezizomycotina</taxon>
        <taxon>Dothideomycetes</taxon>
        <taxon>Pleosporomycetidae</taxon>
        <taxon>Pleosporales</taxon>
        <taxon>Lophiotremataceae</taxon>
        <taxon>Lophiotrema</taxon>
    </lineage>
</organism>
<dbReference type="GO" id="GO:0016491">
    <property type="term" value="F:oxidoreductase activity"/>
    <property type="evidence" value="ECO:0007669"/>
    <property type="project" value="InterPro"/>
</dbReference>
<dbReference type="SUPFAM" id="SSF54909">
    <property type="entry name" value="Dimeric alpha+beta barrel"/>
    <property type="match status" value="1"/>
</dbReference>
<dbReference type="InterPro" id="IPR009799">
    <property type="entry name" value="EthD_dom"/>
</dbReference>
<sequence>MSISQDQLVRITILIRKQDSISHEDFHTYWSTSHPKIWLSVPIVREKIVKYSQFHVDHKFKEGMEGKLPFAGYDGGAEMWARSVEDLMSVFTNEEYLKIVMPDEQMFLKREEAVMMVGYDVPRWVDGKDV</sequence>
<dbReference type="Pfam" id="PF07110">
    <property type="entry name" value="EthD"/>
    <property type="match status" value="1"/>
</dbReference>
<evidence type="ECO:0000313" key="3">
    <source>
        <dbReference type="EMBL" id="KAF2107429.1"/>
    </source>
</evidence>
<dbReference type="EMBL" id="ML977354">
    <property type="protein sequence ID" value="KAF2107429.1"/>
    <property type="molecule type" value="Genomic_DNA"/>
</dbReference>
<proteinExistence type="inferred from homology"/>
<dbReference type="OrthoDB" id="3183782at2759"/>
<keyword evidence="4" id="KW-1185">Reference proteome</keyword>
<dbReference type="Gene3D" id="3.30.70.100">
    <property type="match status" value="1"/>
</dbReference>
<gene>
    <name evidence="3" type="ORF">BDV96DRAFT_606528</name>
</gene>
<evidence type="ECO:0000313" key="4">
    <source>
        <dbReference type="Proteomes" id="UP000799770"/>
    </source>
</evidence>
<protein>
    <recommendedName>
        <fullName evidence="2">EthD domain-containing protein</fullName>
    </recommendedName>
</protein>
<comment type="similarity">
    <text evidence="1">Belongs to the tpcK family.</text>
</comment>
<dbReference type="InterPro" id="IPR011008">
    <property type="entry name" value="Dimeric_a/b-barrel"/>
</dbReference>
<accession>A0A6A5YJK0</accession>
<feature type="domain" description="EthD" evidence="2">
    <location>
        <begin position="19"/>
        <end position="109"/>
    </location>
</feature>
<evidence type="ECO:0000256" key="1">
    <source>
        <dbReference type="ARBA" id="ARBA00005986"/>
    </source>
</evidence>
<evidence type="ECO:0000259" key="2">
    <source>
        <dbReference type="Pfam" id="PF07110"/>
    </source>
</evidence>
<name>A0A6A5YJK0_9PLEO</name>